<feature type="signal peptide" evidence="1">
    <location>
        <begin position="1"/>
        <end position="20"/>
    </location>
</feature>
<dbReference type="Proteomes" id="UP000243524">
    <property type="component" value="Unassembled WGS sequence"/>
</dbReference>
<name>A0A2I0QUQ6_9BACI</name>
<dbReference type="AlphaFoldDB" id="A0A2I0QUQ6"/>
<dbReference type="PROSITE" id="PS51257">
    <property type="entry name" value="PROKAR_LIPOPROTEIN"/>
    <property type="match status" value="1"/>
</dbReference>
<dbReference type="EMBL" id="PJNH01000002">
    <property type="protein sequence ID" value="PKR78085.1"/>
    <property type="molecule type" value="Genomic_DNA"/>
</dbReference>
<keyword evidence="1" id="KW-0732">Signal</keyword>
<gene>
    <name evidence="2" type="ORF">CEY16_09210</name>
</gene>
<evidence type="ECO:0008006" key="4">
    <source>
        <dbReference type="Google" id="ProtNLM"/>
    </source>
</evidence>
<evidence type="ECO:0000313" key="2">
    <source>
        <dbReference type="EMBL" id="PKR78085.1"/>
    </source>
</evidence>
<evidence type="ECO:0000256" key="1">
    <source>
        <dbReference type="SAM" id="SignalP"/>
    </source>
</evidence>
<feature type="chain" id="PRO_5039496052" description="PsbP C-terminal domain-containing protein" evidence="1">
    <location>
        <begin position="21"/>
        <end position="174"/>
    </location>
</feature>
<keyword evidence="3" id="KW-1185">Reference proteome</keyword>
<dbReference type="RefSeq" id="WP_101331693.1">
    <property type="nucleotide sequence ID" value="NZ_PJNH01000002.1"/>
</dbReference>
<evidence type="ECO:0000313" key="3">
    <source>
        <dbReference type="Proteomes" id="UP000243524"/>
    </source>
</evidence>
<proteinExistence type="predicted"/>
<comment type="caution">
    <text evidence="2">The sequence shown here is derived from an EMBL/GenBank/DDBJ whole genome shotgun (WGS) entry which is preliminary data.</text>
</comment>
<dbReference type="OrthoDB" id="2943894at2"/>
<protein>
    <recommendedName>
        <fullName evidence="4">PsbP C-terminal domain-containing protein</fullName>
    </recommendedName>
</protein>
<sequence>MKKNWYFAFILLFLTTLLVACNVETKSESDNLAEVNKKDDGKTEENELLYENEKYGISVEQNSAWTFKSEVVKSNLNVVLSHNKLEAIISSVSANKTFEEIKQEIKSGAGDVEIISEEGNKLFFKSKLKNAIRTDVYFKEYNDSNNFIIIFMSPVSEYEQAKPNIESLLNHINL</sequence>
<accession>A0A2I0QUQ6</accession>
<reference evidence="2 3" key="1">
    <citation type="submission" date="2017-06" db="EMBL/GenBank/DDBJ databases">
        <title>the draft geome sequence of Illustriluteabacillus marina B3227.</title>
        <authorList>
            <person name="He R.-H."/>
            <person name="Du Z.-J."/>
        </authorList>
    </citation>
    <scope>NUCLEOTIDE SEQUENCE [LARGE SCALE GENOMIC DNA]</scope>
    <source>
        <strain evidence="2 3">B3227</strain>
    </source>
</reference>
<organism evidence="2 3">
    <name type="scientific">Halalkalibacillus sediminis</name>
    <dbReference type="NCBI Taxonomy" id="2018042"/>
    <lineage>
        <taxon>Bacteria</taxon>
        <taxon>Bacillati</taxon>
        <taxon>Bacillota</taxon>
        <taxon>Bacilli</taxon>
        <taxon>Bacillales</taxon>
        <taxon>Bacillaceae</taxon>
        <taxon>Halalkalibacillus</taxon>
    </lineage>
</organism>